<organism evidence="1 2">
    <name type="scientific">Jatrophihabitans lederbergiae</name>
    <dbReference type="NCBI Taxonomy" id="3075547"/>
    <lineage>
        <taxon>Bacteria</taxon>
        <taxon>Bacillati</taxon>
        <taxon>Actinomycetota</taxon>
        <taxon>Actinomycetes</taxon>
        <taxon>Jatrophihabitantales</taxon>
        <taxon>Jatrophihabitantaceae</taxon>
        <taxon>Jatrophihabitans</taxon>
    </lineage>
</organism>
<dbReference type="SUPFAM" id="SSF47240">
    <property type="entry name" value="Ferritin-like"/>
    <property type="match status" value="1"/>
</dbReference>
<keyword evidence="2" id="KW-1185">Reference proteome</keyword>
<dbReference type="Pfam" id="PF05138">
    <property type="entry name" value="PaaA_PaaC"/>
    <property type="match status" value="1"/>
</dbReference>
<accession>A0ABU2J7B3</accession>
<reference evidence="2" key="1">
    <citation type="submission" date="2023-07" db="EMBL/GenBank/DDBJ databases">
        <title>30 novel species of actinomycetes from the DSMZ collection.</title>
        <authorList>
            <person name="Nouioui I."/>
        </authorList>
    </citation>
    <scope>NUCLEOTIDE SEQUENCE [LARGE SCALE GENOMIC DNA]</scope>
    <source>
        <strain evidence="2">DSM 44399</strain>
    </source>
</reference>
<dbReference type="PIRSF" id="PIRSF037834">
    <property type="entry name" value="PA_CoA_Oase3"/>
    <property type="match status" value="1"/>
</dbReference>
<proteinExistence type="predicted"/>
<dbReference type="RefSeq" id="WP_311422038.1">
    <property type="nucleotide sequence ID" value="NZ_JAVREH010000005.1"/>
</dbReference>
<evidence type="ECO:0000313" key="1">
    <source>
        <dbReference type="EMBL" id="MDT0260881.1"/>
    </source>
</evidence>
<dbReference type="Gene3D" id="1.20.1260.10">
    <property type="match status" value="1"/>
</dbReference>
<dbReference type="NCBIfam" id="TIGR02158">
    <property type="entry name" value="PA_CoA_Oxy3"/>
    <property type="match status" value="1"/>
</dbReference>
<protein>
    <submittedName>
        <fullName evidence="1">1,2-phenylacetyl-CoA epoxidase subunit PaaC</fullName>
        <ecNumber evidence="1">1.14.13.149</ecNumber>
    </submittedName>
</protein>
<name>A0ABU2J7B3_9ACTN</name>
<dbReference type="EMBL" id="JAVREH010000005">
    <property type="protein sequence ID" value="MDT0260881.1"/>
    <property type="molecule type" value="Genomic_DNA"/>
</dbReference>
<dbReference type="InterPro" id="IPR052703">
    <property type="entry name" value="Aromatic_CoA_ox/epox"/>
</dbReference>
<dbReference type="InterPro" id="IPR012347">
    <property type="entry name" value="Ferritin-like"/>
</dbReference>
<gene>
    <name evidence="1" type="primary">paaC</name>
    <name evidence="1" type="ORF">RM423_05680</name>
</gene>
<keyword evidence="1" id="KW-0560">Oxidoreductase</keyword>
<evidence type="ECO:0000313" key="2">
    <source>
        <dbReference type="Proteomes" id="UP001183176"/>
    </source>
</evidence>
<dbReference type="PANTHER" id="PTHR30458:SF0">
    <property type="entry name" value="1,2-PHENYLACETYL-COA EPOXIDASE, SUBUNIT C"/>
    <property type="match status" value="1"/>
</dbReference>
<dbReference type="Proteomes" id="UP001183176">
    <property type="component" value="Unassembled WGS sequence"/>
</dbReference>
<dbReference type="GO" id="GO:0097266">
    <property type="term" value="F:phenylacetyl-CoA 1,2-epoxidase activity"/>
    <property type="evidence" value="ECO:0007669"/>
    <property type="project" value="UniProtKB-EC"/>
</dbReference>
<dbReference type="InterPro" id="IPR009078">
    <property type="entry name" value="Ferritin-like_SF"/>
</dbReference>
<dbReference type="InterPro" id="IPR011882">
    <property type="entry name" value="PaaC"/>
</dbReference>
<comment type="caution">
    <text evidence="1">The sequence shown here is derived from an EMBL/GenBank/DDBJ whole genome shotgun (WGS) entry which is preliminary data.</text>
</comment>
<dbReference type="PANTHER" id="PTHR30458">
    <property type="entry name" value="PHENYLACETIC ACID DEGRADATION PROTEIN PAA"/>
    <property type="match status" value="1"/>
</dbReference>
<dbReference type="EC" id="1.14.13.149" evidence="1"/>
<sequence>MTDYRYLLRLGDDSLVATQRLLQWCTVAPQIEEDVALANIALDQLGQARVLLSYAGELEGAGRDEDSLAYLRDEQEFTNVALVELPNEDFSVTVAKMLAFSAYQHVLYGHLEDSGDARISAIAVKAGKEVAYHLNHFSTWAARLGDGTELSHARMTSAIDSVWPWTHELFRSDEVFDAAAAGGYGLDPAQLRPGWLNLVDEVFASATVSRPLDGWAPEGARSGLHTEHFGFLIAEMQSLHRAHAGVNW</sequence>
<dbReference type="InterPro" id="IPR007814">
    <property type="entry name" value="PaaA_PaaC"/>
</dbReference>